<gene>
    <name evidence="2" type="ORF">GT037_010013</name>
</gene>
<dbReference type="AlphaFoldDB" id="A0A8H7B2T0"/>
<keyword evidence="3" id="KW-1185">Reference proteome</keyword>
<evidence type="ECO:0000256" key="1">
    <source>
        <dbReference type="SAM" id="MobiDB-lite"/>
    </source>
</evidence>
<dbReference type="GeneID" id="62208238"/>
<organism evidence="2 3">
    <name type="scientific">Alternaria burnsii</name>
    <dbReference type="NCBI Taxonomy" id="1187904"/>
    <lineage>
        <taxon>Eukaryota</taxon>
        <taxon>Fungi</taxon>
        <taxon>Dikarya</taxon>
        <taxon>Ascomycota</taxon>
        <taxon>Pezizomycotina</taxon>
        <taxon>Dothideomycetes</taxon>
        <taxon>Pleosporomycetidae</taxon>
        <taxon>Pleosporales</taxon>
        <taxon>Pleosporineae</taxon>
        <taxon>Pleosporaceae</taxon>
        <taxon>Alternaria</taxon>
        <taxon>Alternaria sect. Alternaria</taxon>
    </lineage>
</organism>
<reference evidence="2" key="2">
    <citation type="submission" date="2020-08" db="EMBL/GenBank/DDBJ databases">
        <title>Draft Genome Sequence of Cumin Blight Pathogen Alternaria burnsii.</title>
        <authorList>
            <person name="Feng Z."/>
        </authorList>
    </citation>
    <scope>NUCLEOTIDE SEQUENCE</scope>
    <source>
        <strain evidence="2">CBS107.38</strain>
    </source>
</reference>
<dbReference type="RefSeq" id="XP_038782151.1">
    <property type="nucleotide sequence ID" value="XM_038935060.1"/>
</dbReference>
<dbReference type="Proteomes" id="UP000596902">
    <property type="component" value="Unassembled WGS sequence"/>
</dbReference>
<feature type="region of interest" description="Disordered" evidence="1">
    <location>
        <begin position="1"/>
        <end position="47"/>
    </location>
</feature>
<evidence type="ECO:0000313" key="2">
    <source>
        <dbReference type="EMBL" id="KAF7671790.1"/>
    </source>
</evidence>
<feature type="compositionally biased region" description="Pro residues" evidence="1">
    <location>
        <begin position="1"/>
        <end position="11"/>
    </location>
</feature>
<dbReference type="EMBL" id="JAAABM010000019">
    <property type="protein sequence ID" value="KAF7671790.1"/>
    <property type="molecule type" value="Genomic_DNA"/>
</dbReference>
<feature type="non-terminal residue" evidence="2">
    <location>
        <position position="1"/>
    </location>
</feature>
<name>A0A8H7B2T0_9PLEO</name>
<feature type="compositionally biased region" description="Low complexity" evidence="1">
    <location>
        <begin position="12"/>
        <end position="23"/>
    </location>
</feature>
<reference evidence="2" key="1">
    <citation type="submission" date="2020-01" db="EMBL/GenBank/DDBJ databases">
        <authorList>
            <person name="Feng Z.H.Z."/>
        </authorList>
    </citation>
    <scope>NUCLEOTIDE SEQUENCE</scope>
    <source>
        <strain evidence="2">CBS107.38</strain>
    </source>
</reference>
<sequence length="70" mass="7697">TQRPQPPPHCPSSPKTTQPTSSPRILLDSTKLPRSSSSDIRKRGPQTSLRFAHSVQVDANLRVGVVRPWG</sequence>
<proteinExistence type="predicted"/>
<evidence type="ECO:0000313" key="3">
    <source>
        <dbReference type="Proteomes" id="UP000596902"/>
    </source>
</evidence>
<protein>
    <submittedName>
        <fullName evidence="2">Uncharacterized protein</fullName>
    </submittedName>
</protein>
<comment type="caution">
    <text evidence="2">The sequence shown here is derived from an EMBL/GenBank/DDBJ whole genome shotgun (WGS) entry which is preliminary data.</text>
</comment>
<accession>A0A8H7B2T0</accession>